<evidence type="ECO:0000313" key="16">
    <source>
        <dbReference type="Proteomes" id="UP001489004"/>
    </source>
</evidence>
<keyword evidence="4 10" id="KW-0963">Cytoplasm</keyword>
<dbReference type="AlphaFoldDB" id="A0AAW1QQA1"/>
<organism evidence="15 16">
    <name type="scientific">[Myrmecia] bisecta</name>
    <dbReference type="NCBI Taxonomy" id="41462"/>
    <lineage>
        <taxon>Eukaryota</taxon>
        <taxon>Viridiplantae</taxon>
        <taxon>Chlorophyta</taxon>
        <taxon>core chlorophytes</taxon>
        <taxon>Trebouxiophyceae</taxon>
        <taxon>Trebouxiales</taxon>
        <taxon>Trebouxiaceae</taxon>
        <taxon>Myrmecia</taxon>
    </lineage>
</organism>
<evidence type="ECO:0000313" key="15">
    <source>
        <dbReference type="EMBL" id="KAK9823430.1"/>
    </source>
</evidence>
<evidence type="ECO:0000256" key="9">
    <source>
        <dbReference type="ARBA" id="ARBA00023242"/>
    </source>
</evidence>
<evidence type="ECO:0000256" key="8">
    <source>
        <dbReference type="ARBA" id="ARBA00023163"/>
    </source>
</evidence>
<feature type="region of interest" description="Disordered" evidence="12">
    <location>
        <begin position="511"/>
        <end position="554"/>
    </location>
</feature>
<evidence type="ECO:0000256" key="3">
    <source>
        <dbReference type="ARBA" id="ARBA00007682"/>
    </source>
</evidence>
<feature type="region of interest" description="Disordered" evidence="12">
    <location>
        <begin position="419"/>
        <end position="498"/>
    </location>
</feature>
<dbReference type="Gene3D" id="2.30.30.1020">
    <property type="entry name" value="CCR4-NOT complex subunit 2/3/5, C-terminal domain"/>
    <property type="match status" value="1"/>
</dbReference>
<reference evidence="15 16" key="1">
    <citation type="journal article" date="2024" name="Nat. Commun.">
        <title>Phylogenomics reveals the evolutionary origins of lichenization in chlorophyte algae.</title>
        <authorList>
            <person name="Puginier C."/>
            <person name="Libourel C."/>
            <person name="Otte J."/>
            <person name="Skaloud P."/>
            <person name="Haon M."/>
            <person name="Grisel S."/>
            <person name="Petersen M."/>
            <person name="Berrin J.G."/>
            <person name="Delaux P.M."/>
            <person name="Dal Grande F."/>
            <person name="Keller J."/>
        </authorList>
    </citation>
    <scope>NUCLEOTIDE SEQUENCE [LARGE SCALE GENOMIC DNA]</scope>
    <source>
        <strain evidence="15 16">SAG 2043</strain>
    </source>
</reference>
<feature type="region of interest" description="Disordered" evidence="12">
    <location>
        <begin position="351"/>
        <end position="390"/>
    </location>
</feature>
<dbReference type="GO" id="GO:0005634">
    <property type="term" value="C:nucleus"/>
    <property type="evidence" value="ECO:0007669"/>
    <property type="project" value="UniProtKB-SubCell"/>
</dbReference>
<keyword evidence="9 10" id="KW-0539">Nucleus</keyword>
<evidence type="ECO:0000256" key="5">
    <source>
        <dbReference type="ARBA" id="ARBA00022491"/>
    </source>
</evidence>
<evidence type="ECO:0008006" key="17">
    <source>
        <dbReference type="Google" id="ProtNLM"/>
    </source>
</evidence>
<name>A0AAW1QQA1_9CHLO</name>
<dbReference type="EMBL" id="JALJOR010000002">
    <property type="protein sequence ID" value="KAK9823430.1"/>
    <property type="molecule type" value="Genomic_DNA"/>
</dbReference>
<dbReference type="GO" id="GO:0030015">
    <property type="term" value="C:CCR4-NOT core complex"/>
    <property type="evidence" value="ECO:0007669"/>
    <property type="project" value="UniProtKB-UniRule"/>
</dbReference>
<gene>
    <name evidence="15" type="ORF">WJX72_002698</name>
</gene>
<feature type="compositionally biased region" description="Low complexity" evidence="12">
    <location>
        <begin position="419"/>
        <end position="455"/>
    </location>
</feature>
<keyword evidence="8 10" id="KW-0804">Transcription</keyword>
<evidence type="ECO:0000256" key="10">
    <source>
        <dbReference type="PIRNR" id="PIRNR005290"/>
    </source>
</evidence>
<dbReference type="InterPro" id="IPR007282">
    <property type="entry name" value="NOT2/3/5_C"/>
</dbReference>
<dbReference type="InterPro" id="IPR007207">
    <property type="entry name" value="Not_N"/>
</dbReference>
<dbReference type="Pfam" id="PF04065">
    <property type="entry name" value="Not3"/>
    <property type="match status" value="1"/>
</dbReference>
<keyword evidence="11" id="KW-0175">Coiled coil</keyword>
<dbReference type="InterPro" id="IPR038635">
    <property type="entry name" value="CCR4-NOT_su2/3/5_C_sf"/>
</dbReference>
<feature type="domain" description="CCR4-Not complex component Not N-terminal" evidence="13">
    <location>
        <begin position="4"/>
        <end position="229"/>
    </location>
</feature>
<evidence type="ECO:0000256" key="2">
    <source>
        <dbReference type="ARBA" id="ARBA00004496"/>
    </source>
</evidence>
<keyword evidence="16" id="KW-1185">Reference proteome</keyword>
<feature type="compositionally biased region" description="Basic and acidic residues" evidence="12">
    <location>
        <begin position="532"/>
        <end position="550"/>
    </location>
</feature>
<keyword evidence="6" id="KW-0597">Phosphoprotein</keyword>
<dbReference type="PIRSF" id="PIRSF005290">
    <property type="entry name" value="NOT_su_3_5"/>
    <property type="match status" value="1"/>
</dbReference>
<evidence type="ECO:0000256" key="7">
    <source>
        <dbReference type="ARBA" id="ARBA00023015"/>
    </source>
</evidence>
<feature type="domain" description="NOT2/NOT3/NOT5 C-terminal" evidence="14">
    <location>
        <begin position="687"/>
        <end position="758"/>
    </location>
</feature>
<dbReference type="Pfam" id="PF04153">
    <property type="entry name" value="NOT2_3_5_C"/>
    <property type="match status" value="1"/>
</dbReference>
<dbReference type="Proteomes" id="UP001489004">
    <property type="component" value="Unassembled WGS sequence"/>
</dbReference>
<dbReference type="PANTHER" id="PTHR23326">
    <property type="entry name" value="CCR4 NOT-RELATED"/>
    <property type="match status" value="1"/>
</dbReference>
<feature type="compositionally biased region" description="Low complexity" evidence="12">
    <location>
        <begin position="291"/>
        <end position="303"/>
    </location>
</feature>
<dbReference type="InterPro" id="IPR040168">
    <property type="entry name" value="Not2/3/5"/>
</dbReference>
<sequence length="777" mass="86822">MAAKRKQQADIDFTVKNIQEGLEEYRSWGRKLEAATKRDDMKEKEKLLAEMKRELKKLQRLRDQVRNWLDQAALASNQALLDARRAVEVEMENFKTLERETKMKNFSKAALLLGDKLEPEEEAKINTASWIQDAKQRLEIEVEKFEADVDAARAKGSADEGKIMELEHLIEQHNHHCARLEQVLRLLENDQVTAEQVDDALKDGIEYYLDSSSEAGFVADETMYDDLPLEEVANVGKLNAHTAPHIPLKQLLADEAGEKSGDSGHSVKAARARKKGAKREAGKAQAKKQKQATAGSAAKFTAKTPPPPIKARSGVPDSPRLATPSSEQALANLHGSPSSRLASGGLLQAEQQGYPVGHGPLPPGVAPEELTLGPGQGLQYPPNPPGLAAQRMAQYRSQQPLPPQYVHDRQQQLMMQHMPAPQAPPGAQHMLQFRSQLQQSRQQQGRQGQRQAGRLPDTLMPSTHVNRPPQSPDGRKTPKASTAQQAQQAQLDACKSPPLSQVLPSFLLQAEGESPDGKDEPEKEPASPTKAAKTEGGEGGQEEEKGEGRMWSKLPPVEEYLKALDLAEGAEPDSAEDHPTMRWITEGWVMHPAYQRALMERSQSPWLEGIDMSGMPRRSAAQESFAASPRHKSPNPFGKICSEVRRPWLEDNRYISLAERERRKQESIAASLLDVKPHYPAPTDMRPDSYPASPEGIPKHMEDPKFLEQLVHKNGSLEMLFFTFYFQPETLQQLYATKLLNQYGWVYHKQYLRWFHHPRTAFTPPELQVPAATRTGQ</sequence>
<feature type="coiled-coil region" evidence="11">
    <location>
        <begin position="135"/>
        <end position="190"/>
    </location>
</feature>
<proteinExistence type="inferred from homology"/>
<evidence type="ECO:0000259" key="14">
    <source>
        <dbReference type="Pfam" id="PF04153"/>
    </source>
</evidence>
<keyword evidence="7 10" id="KW-0805">Transcription regulation</keyword>
<dbReference type="GO" id="GO:0006355">
    <property type="term" value="P:regulation of DNA-templated transcription"/>
    <property type="evidence" value="ECO:0007669"/>
    <property type="project" value="InterPro"/>
</dbReference>
<feature type="compositionally biased region" description="Basic and acidic residues" evidence="12">
    <location>
        <begin position="515"/>
        <end position="525"/>
    </location>
</feature>
<comment type="caution">
    <text evidence="15">The sequence shown here is derived from an EMBL/GenBank/DDBJ whole genome shotgun (WGS) entry which is preliminary data.</text>
</comment>
<evidence type="ECO:0000256" key="12">
    <source>
        <dbReference type="SAM" id="MobiDB-lite"/>
    </source>
</evidence>
<feature type="region of interest" description="Disordered" evidence="12">
    <location>
        <begin position="257"/>
        <end position="324"/>
    </location>
</feature>
<evidence type="ECO:0000256" key="6">
    <source>
        <dbReference type="ARBA" id="ARBA00022553"/>
    </source>
</evidence>
<evidence type="ECO:0000256" key="1">
    <source>
        <dbReference type="ARBA" id="ARBA00004123"/>
    </source>
</evidence>
<dbReference type="GO" id="GO:0000932">
    <property type="term" value="C:P-body"/>
    <property type="evidence" value="ECO:0007669"/>
    <property type="project" value="UniProtKB-UniRule"/>
</dbReference>
<evidence type="ECO:0000256" key="4">
    <source>
        <dbReference type="ARBA" id="ARBA00022490"/>
    </source>
</evidence>
<accession>A0AAW1QQA1</accession>
<feature type="compositionally biased region" description="Basic residues" evidence="12">
    <location>
        <begin position="268"/>
        <end position="277"/>
    </location>
</feature>
<comment type="similarity">
    <text evidence="3 10">Belongs to the CNOT2/3/5 family.</text>
</comment>
<dbReference type="InterPro" id="IPR012270">
    <property type="entry name" value="CCR4-NOT_su3/5"/>
</dbReference>
<evidence type="ECO:0000256" key="11">
    <source>
        <dbReference type="SAM" id="Coils"/>
    </source>
</evidence>
<keyword evidence="5 10" id="KW-0678">Repressor</keyword>
<feature type="coiled-coil region" evidence="11">
    <location>
        <begin position="34"/>
        <end position="100"/>
    </location>
</feature>
<comment type="subcellular location">
    <subcellularLocation>
        <location evidence="2 10">Cytoplasm</location>
    </subcellularLocation>
    <subcellularLocation>
        <location evidence="1 10">Nucleus</location>
    </subcellularLocation>
</comment>
<protein>
    <recommendedName>
        <fullName evidence="17">CCR4-NOT transcription complex subunit 3</fullName>
    </recommendedName>
</protein>
<evidence type="ECO:0000259" key="13">
    <source>
        <dbReference type="Pfam" id="PF04065"/>
    </source>
</evidence>